<keyword evidence="2 6" id="KW-0812">Transmembrane</keyword>
<dbReference type="GO" id="GO:0005524">
    <property type="term" value="F:ATP binding"/>
    <property type="evidence" value="ECO:0007669"/>
    <property type="project" value="InterPro"/>
</dbReference>
<evidence type="ECO:0000256" key="2">
    <source>
        <dbReference type="ARBA" id="ARBA00022692"/>
    </source>
</evidence>
<evidence type="ECO:0000259" key="7">
    <source>
        <dbReference type="PROSITE" id="PS50893"/>
    </source>
</evidence>
<dbReference type="PROSITE" id="PS00455">
    <property type="entry name" value="AMP_BINDING"/>
    <property type="match status" value="1"/>
</dbReference>
<dbReference type="PANTHER" id="PTHR43394">
    <property type="entry name" value="ATP-DEPENDENT PERMEASE MDL1, MITOCHONDRIAL"/>
    <property type="match status" value="1"/>
</dbReference>
<keyword evidence="3 6" id="KW-1133">Transmembrane helix</keyword>
<dbReference type="InterPro" id="IPR003439">
    <property type="entry name" value="ABC_transporter-like_ATP-bd"/>
</dbReference>
<keyword evidence="4" id="KW-0443">Lipid metabolism</keyword>
<dbReference type="Proteomes" id="UP000324091">
    <property type="component" value="Chromosome 1"/>
</dbReference>
<gene>
    <name evidence="9" type="ORF">D4764_01G0019200</name>
</gene>
<dbReference type="Gene3D" id="1.20.1560.10">
    <property type="entry name" value="ABC transporter type 1, transmembrane domain"/>
    <property type="match status" value="1"/>
</dbReference>
<protein>
    <submittedName>
        <fullName evidence="9">Antigen peptide transporter 2</fullName>
    </submittedName>
</protein>
<reference evidence="9 10" key="1">
    <citation type="submission" date="2019-04" db="EMBL/GenBank/DDBJ databases">
        <title>Chromosome genome assembly for Takifugu flavidus.</title>
        <authorList>
            <person name="Xiao S."/>
        </authorList>
    </citation>
    <scope>NUCLEOTIDE SEQUENCE [LARGE SCALE GENOMIC DNA]</scope>
    <source>
        <strain evidence="9">HTHZ2018</strain>
        <tissue evidence="9">Muscle</tissue>
    </source>
</reference>
<dbReference type="SUPFAM" id="SSF52540">
    <property type="entry name" value="P-loop containing nucleoside triphosphate hydrolases"/>
    <property type="match status" value="1"/>
</dbReference>
<evidence type="ECO:0000313" key="10">
    <source>
        <dbReference type="Proteomes" id="UP000324091"/>
    </source>
</evidence>
<evidence type="ECO:0000256" key="1">
    <source>
        <dbReference type="ARBA" id="ARBA00004141"/>
    </source>
</evidence>
<dbReference type="InterPro" id="IPR027417">
    <property type="entry name" value="P-loop_NTPase"/>
</dbReference>
<evidence type="ECO:0000256" key="5">
    <source>
        <dbReference type="ARBA" id="ARBA00023136"/>
    </source>
</evidence>
<feature type="transmembrane region" description="Helical" evidence="6">
    <location>
        <begin position="345"/>
        <end position="365"/>
    </location>
</feature>
<dbReference type="Pfam" id="PF00501">
    <property type="entry name" value="AMP-binding"/>
    <property type="match status" value="2"/>
</dbReference>
<evidence type="ECO:0000256" key="6">
    <source>
        <dbReference type="SAM" id="Phobius"/>
    </source>
</evidence>
<comment type="caution">
    <text evidence="9">The sequence shown here is derived from an EMBL/GenBank/DDBJ whole genome shotgun (WGS) entry which is preliminary data.</text>
</comment>
<proteinExistence type="predicted"/>
<evidence type="ECO:0000259" key="8">
    <source>
        <dbReference type="PROSITE" id="PS50929"/>
    </source>
</evidence>
<dbReference type="PANTHER" id="PTHR43394:SF14">
    <property type="entry name" value="TRANSPORTER 2, ATP BINDING CASSETTE SUBFAMILY B"/>
    <property type="match status" value="1"/>
</dbReference>
<dbReference type="GO" id="GO:0006629">
    <property type="term" value="P:lipid metabolic process"/>
    <property type="evidence" value="ECO:0007669"/>
    <property type="project" value="UniProtKB-KW"/>
</dbReference>
<feature type="transmembrane region" description="Helical" evidence="6">
    <location>
        <begin position="385"/>
        <end position="405"/>
    </location>
</feature>
<dbReference type="GO" id="GO:0016020">
    <property type="term" value="C:membrane"/>
    <property type="evidence" value="ECO:0007669"/>
    <property type="project" value="UniProtKB-SubCell"/>
</dbReference>
<evidence type="ECO:0000313" key="9">
    <source>
        <dbReference type="EMBL" id="TWW82105.1"/>
    </source>
</evidence>
<feature type="transmembrane region" description="Helical" evidence="6">
    <location>
        <begin position="124"/>
        <end position="148"/>
    </location>
</feature>
<feature type="transmembrane region" description="Helical" evidence="6">
    <location>
        <begin position="590"/>
        <end position="608"/>
    </location>
</feature>
<dbReference type="EMBL" id="RHFK02000001">
    <property type="protein sequence ID" value="TWW82105.1"/>
    <property type="molecule type" value="Genomic_DNA"/>
</dbReference>
<evidence type="ECO:0000256" key="3">
    <source>
        <dbReference type="ARBA" id="ARBA00022989"/>
    </source>
</evidence>
<dbReference type="Pfam" id="PF00664">
    <property type="entry name" value="ABC_membrane"/>
    <property type="match status" value="1"/>
</dbReference>
<dbReference type="InterPro" id="IPR011527">
    <property type="entry name" value="ABC1_TM_dom"/>
</dbReference>
<dbReference type="Pfam" id="PF00005">
    <property type="entry name" value="ABC_tran"/>
    <property type="match status" value="1"/>
</dbReference>
<dbReference type="SUPFAM" id="SSF56801">
    <property type="entry name" value="Acetyl-CoA synthetase-like"/>
    <property type="match status" value="2"/>
</dbReference>
<organism evidence="9 10">
    <name type="scientific">Takifugu flavidus</name>
    <name type="common">sansaifugu</name>
    <dbReference type="NCBI Taxonomy" id="433684"/>
    <lineage>
        <taxon>Eukaryota</taxon>
        <taxon>Metazoa</taxon>
        <taxon>Chordata</taxon>
        <taxon>Craniata</taxon>
        <taxon>Vertebrata</taxon>
        <taxon>Euteleostomi</taxon>
        <taxon>Actinopterygii</taxon>
        <taxon>Neopterygii</taxon>
        <taxon>Teleostei</taxon>
        <taxon>Neoteleostei</taxon>
        <taxon>Acanthomorphata</taxon>
        <taxon>Eupercaria</taxon>
        <taxon>Tetraodontiformes</taxon>
        <taxon>Tetradontoidea</taxon>
        <taxon>Tetraodontidae</taxon>
        <taxon>Takifugu</taxon>
    </lineage>
</organism>
<dbReference type="InterPro" id="IPR036640">
    <property type="entry name" value="ABC1_TM_sf"/>
</dbReference>
<keyword evidence="10" id="KW-1185">Reference proteome</keyword>
<dbReference type="InterPro" id="IPR020845">
    <property type="entry name" value="AMP-binding_CS"/>
</dbReference>
<dbReference type="PROSITE" id="PS50893">
    <property type="entry name" value="ABC_TRANSPORTER_2"/>
    <property type="match status" value="1"/>
</dbReference>
<dbReference type="PROSITE" id="PS50929">
    <property type="entry name" value="ABC_TM1F"/>
    <property type="match status" value="1"/>
</dbReference>
<comment type="subcellular location">
    <subcellularLocation>
        <location evidence="1">Membrane</location>
        <topology evidence="1">Multi-pass membrane protein</topology>
    </subcellularLocation>
</comment>
<dbReference type="SUPFAM" id="SSF90123">
    <property type="entry name" value="ABC transporter transmembrane region"/>
    <property type="match status" value="1"/>
</dbReference>
<dbReference type="AlphaFoldDB" id="A0A5C6PRH8"/>
<dbReference type="GO" id="GO:0015421">
    <property type="term" value="F:ABC-type oligopeptide transporter activity"/>
    <property type="evidence" value="ECO:0007669"/>
    <property type="project" value="TreeGrafter"/>
</dbReference>
<dbReference type="InterPro" id="IPR039421">
    <property type="entry name" value="Type_1_exporter"/>
</dbReference>
<feature type="domain" description="ABC transporter" evidence="7">
    <location>
        <begin position="642"/>
        <end position="870"/>
    </location>
</feature>
<sequence>MCQLSFTYFKSALSNIPAVPDRERRVQQILPDLRSVVVLDDRPPGMFSLEQVMQLGSSRHLQQLRDQQRNLSCDDPIKILFTSGTTGFPKAVTLSHFNVINNSNLFGIRNEYDRRSDVRIGIPVPMFHCFAGVLAGITMAVHGASLVFPSAEYKLKVLLDTLLDERCTVLFGTPTIFVDIINYQHLNKYDLSSVYGGAIGGSPCAPELMKDIIFTLGIKEISFSGCGGLSAQWAFAVVKWAFLQGFTWFLTDANHLALLSRLAALLCLLSPVHESVQLLAAPPSEPYTGPWADLGRLLLGPAVSLVSCVVWEMGFCSNAGVKTSSKPLDSRRLLLRMLKYFKLDAPYIIAAFTFLILVVVCETLIPLYQGKVIDMLKGEALHSSFYGSIWQLTLVCLGSTLFSGLRGGTFKCTLSRLNSRMRHLLFGALLQQDVHFFENNDAGSLSSRLQSDVDKMGRTVALNANAMVRSSVRTCLMLGVMVHLSWELTLLTCIEIPLMVLVQNKDIKLSTIVKKQIQDGCAETESLALQTMKGIQVVRSFRAEQHEMRRYREALARMQTLRRRKELYTMLNLGIKMLMLLYARRLISTGYLSTGALLSFFLYQKPIFRSLSEILYSFGDTLSTVEIISTVFGYLDRRPQCKEEGDLAPEKLEGRIVFQNVTFSYPSAATHQKALKRKTSCLSLLKRLYEAQEGEILLDGKPLHHYKRKYLHQKLALVSQDLELFSGSLRYNIEYGLKDCTFEKVIDAAKKAKADAFLSELMHQYDTEVRGCGTLSSGLRHSIALIRALVRDPQVLILDETTSKVDANVWHAVLREVLSGGGTVLLVAHNLKSVETADRIIFIENGEVLEEGTHPQLMAKRGRYHHFHQNCNILQTPGFGAEMLPSRVPLLRLLRINRVPARKVHVSPPSWTFLHGLPAANRDIHGDSPPTVPALTSSYVRGTSSSPFVLHTVGEVLQRTVERFPDREALVFVEQGVRKTFEQFQRDVDCVAAGLLAIGLTKGDRLCVWGPNSYGWVLMQFATAKAGIILVCMNSAFQTQEADYVLRKVQCKAVVCPAHFKTHDYCDILRRICPEIESSCPGNIRSSR</sequence>
<evidence type="ECO:0000256" key="4">
    <source>
        <dbReference type="ARBA" id="ARBA00023098"/>
    </source>
</evidence>
<dbReference type="GO" id="GO:0016887">
    <property type="term" value="F:ATP hydrolysis activity"/>
    <property type="evidence" value="ECO:0007669"/>
    <property type="project" value="InterPro"/>
</dbReference>
<keyword evidence="5 6" id="KW-0472">Membrane</keyword>
<name>A0A5C6PRH8_9TELE</name>
<feature type="domain" description="ABC transmembrane type-1" evidence="8">
    <location>
        <begin position="349"/>
        <end position="623"/>
    </location>
</feature>
<accession>A0A5C6PRH8</accession>
<dbReference type="Gene3D" id="3.40.50.980">
    <property type="match status" value="3"/>
</dbReference>
<dbReference type="Gene3D" id="3.40.50.300">
    <property type="entry name" value="P-loop containing nucleotide triphosphate hydrolases"/>
    <property type="match status" value="1"/>
</dbReference>
<dbReference type="InterPro" id="IPR000873">
    <property type="entry name" value="AMP-dep_synth/lig_dom"/>
</dbReference>